<dbReference type="AlphaFoldDB" id="A0A1M5EVW7"/>
<comment type="similarity">
    <text evidence="8 9">Belongs to the TonB-dependent receptor family.</text>
</comment>
<organism evidence="12 13">
    <name type="scientific">Arenibacter palladensis</name>
    <dbReference type="NCBI Taxonomy" id="237373"/>
    <lineage>
        <taxon>Bacteria</taxon>
        <taxon>Pseudomonadati</taxon>
        <taxon>Bacteroidota</taxon>
        <taxon>Flavobacteriia</taxon>
        <taxon>Flavobacteriales</taxon>
        <taxon>Flavobacteriaceae</taxon>
        <taxon>Arenibacter</taxon>
    </lineage>
</organism>
<dbReference type="SUPFAM" id="SSF56935">
    <property type="entry name" value="Porins"/>
    <property type="match status" value="1"/>
</dbReference>
<evidence type="ECO:0000256" key="8">
    <source>
        <dbReference type="PROSITE-ProRule" id="PRU01360"/>
    </source>
</evidence>
<dbReference type="NCBIfam" id="TIGR04056">
    <property type="entry name" value="OMP_RagA_SusC"/>
    <property type="match status" value="1"/>
</dbReference>
<accession>A0A1M5EVW7</accession>
<dbReference type="Gene3D" id="2.170.130.10">
    <property type="entry name" value="TonB-dependent receptor, plug domain"/>
    <property type="match status" value="1"/>
</dbReference>
<keyword evidence="6 8" id="KW-0472">Membrane</keyword>
<evidence type="ECO:0000256" key="6">
    <source>
        <dbReference type="ARBA" id="ARBA00023136"/>
    </source>
</evidence>
<dbReference type="RefSeq" id="WP_072864180.1">
    <property type="nucleotide sequence ID" value="NZ_FQUX01000008.1"/>
</dbReference>
<dbReference type="Gene3D" id="2.60.40.1120">
    <property type="entry name" value="Carboxypeptidase-like, regulatory domain"/>
    <property type="match status" value="1"/>
</dbReference>
<dbReference type="InterPro" id="IPR008969">
    <property type="entry name" value="CarboxyPept-like_regulatory"/>
</dbReference>
<evidence type="ECO:0000256" key="7">
    <source>
        <dbReference type="ARBA" id="ARBA00023237"/>
    </source>
</evidence>
<dbReference type="OrthoDB" id="9768177at2"/>
<feature type="domain" description="TonB-dependent receptor plug" evidence="11">
    <location>
        <begin position="124"/>
        <end position="229"/>
    </location>
</feature>
<name>A0A1M5EVW7_9FLAO</name>
<comment type="subcellular location">
    <subcellularLocation>
        <location evidence="1 8">Cell outer membrane</location>
        <topology evidence="1 8">Multi-pass membrane protein</topology>
    </subcellularLocation>
</comment>
<keyword evidence="3 8" id="KW-1134">Transmembrane beta strand</keyword>
<evidence type="ECO:0000313" key="13">
    <source>
        <dbReference type="Proteomes" id="UP000184406"/>
    </source>
</evidence>
<keyword evidence="13" id="KW-1185">Reference proteome</keyword>
<evidence type="ECO:0000256" key="5">
    <source>
        <dbReference type="ARBA" id="ARBA00023077"/>
    </source>
</evidence>
<dbReference type="InterPro" id="IPR039426">
    <property type="entry name" value="TonB-dep_rcpt-like"/>
</dbReference>
<dbReference type="FunFam" id="2.60.40.1120:FF:000003">
    <property type="entry name" value="Outer membrane protein Omp121"/>
    <property type="match status" value="1"/>
</dbReference>
<gene>
    <name evidence="12" type="ORF">SAMN03080594_10831</name>
</gene>
<dbReference type="NCBIfam" id="TIGR04057">
    <property type="entry name" value="SusC_RagA_signa"/>
    <property type="match status" value="1"/>
</dbReference>
<evidence type="ECO:0000256" key="3">
    <source>
        <dbReference type="ARBA" id="ARBA00022452"/>
    </source>
</evidence>
<dbReference type="InterPro" id="IPR037066">
    <property type="entry name" value="Plug_dom_sf"/>
</dbReference>
<dbReference type="Gene3D" id="2.40.170.20">
    <property type="entry name" value="TonB-dependent receptor, beta-barrel domain"/>
    <property type="match status" value="1"/>
</dbReference>
<dbReference type="GO" id="GO:0009279">
    <property type="term" value="C:cell outer membrane"/>
    <property type="evidence" value="ECO:0007669"/>
    <property type="project" value="UniProtKB-SubCell"/>
</dbReference>
<keyword evidence="2 8" id="KW-0813">Transport</keyword>
<evidence type="ECO:0000313" key="12">
    <source>
        <dbReference type="EMBL" id="SHF83329.1"/>
    </source>
</evidence>
<dbReference type="Pfam" id="PF13715">
    <property type="entry name" value="CarbopepD_reg_2"/>
    <property type="match status" value="1"/>
</dbReference>
<evidence type="ECO:0000259" key="10">
    <source>
        <dbReference type="Pfam" id="PF00593"/>
    </source>
</evidence>
<dbReference type="InterPro" id="IPR023997">
    <property type="entry name" value="TonB-dep_OMP_SusC/RagA_CS"/>
</dbReference>
<keyword evidence="4 8" id="KW-0812">Transmembrane</keyword>
<evidence type="ECO:0000256" key="9">
    <source>
        <dbReference type="RuleBase" id="RU003357"/>
    </source>
</evidence>
<protein>
    <submittedName>
        <fullName evidence="12">TonB-linked outer membrane protein, SusC/RagA family</fullName>
    </submittedName>
</protein>
<dbReference type="Pfam" id="PF07715">
    <property type="entry name" value="Plug"/>
    <property type="match status" value="1"/>
</dbReference>
<evidence type="ECO:0000259" key="11">
    <source>
        <dbReference type="Pfam" id="PF07715"/>
    </source>
</evidence>
<dbReference type="EMBL" id="FQUX01000008">
    <property type="protein sequence ID" value="SHF83329.1"/>
    <property type="molecule type" value="Genomic_DNA"/>
</dbReference>
<sequence>MKLTQLFNRKRNPRIYLFSLFWLLVITMGYSQDITVNGTINDNLGQPLPGANVLVKGTTNGTQTDFDGNYTITADNNSTLVISYIGFVSQEVAVNGKSTINVSLEEDASQLEEVVVIGYGTQKKSDLTGSVSTIDGDEISKFTYNDAAQAIQGRTAGVRVEANGGSPGANALVTIRGSSTLSDAGPLYVIDGMLTGDMTSLNPGDIESISVLKDASASAIYGSRAANGVIIVTTKKGTKGGEMKVDLDYSYGLQKSVKNIDWANARDYADIVNRARDNDGNPRFPANDTQFNPNIDSDIQRESLRTAGVMNANARIYGGNEKSTYSLSLNHYDQEGIVKQSDYKRTTARVNATMSMGRFKLENTIGLTRTVDNPNPYFNRERDLVPTIAIYDEEGNFSASDQPDNVAVGSFYGVGNVGNSLGLATVEDRTVTRNSVLGNIAGSFEIFDGLTYKLNLGLDYYSNNNFRFTPTYFFNAATFGNNKFAELQEVNTNFLSTLIEHTLTYSKEFNKHNINAVAGYTDQVSNTRSLGALARKFPSNDVRVASAAEDKVDFPSEDLTKTIQSYFGRLSYGFDSRYLFTATIRRDGSSLFKKDLRWGTFPSFALGWNIGNESFMENVSAITDLKLRASYGEVGSDNVPIYSLSPELNLNSEYPIGVDQGRATGYSITKGINDDITWETSKTTDIGLEFNALNKKLNITMDYFFKKSEDVLVELGLPLYTGFGNRVPFNTASIENKGFEFLANYSEYVNEDFSFNISGNFTTLKNTVTALGDATPIIEGQFTSNGLKGTKTDVGQPVSSFFGYAVDGIYQTDAEALAANDNNNPQAGDIRFKDIAGPDGSAPDGIIDENDQKFLGNPAPNFEYGLNISATYKNLDISLFFNGVAGNKILNGNRYRGYFDTEGPYLTDALNAWTPSNTNTDIPRNTQTDPGFNRRPSDFYLEKGDYFRLKNMQLGYTIPSDLSEKMKMTKLRIYASATNLFTLTEYTGYYPEVGRNTRSARRIFSSGVDESAYPTARTIQLGLQIAF</sequence>
<reference evidence="13" key="1">
    <citation type="submission" date="2016-11" db="EMBL/GenBank/DDBJ databases">
        <authorList>
            <person name="Varghese N."/>
            <person name="Submissions S."/>
        </authorList>
    </citation>
    <scope>NUCLEOTIDE SEQUENCE [LARGE SCALE GENOMIC DNA]</scope>
    <source>
        <strain evidence="13">DSM 17539</strain>
    </source>
</reference>
<evidence type="ECO:0000256" key="1">
    <source>
        <dbReference type="ARBA" id="ARBA00004571"/>
    </source>
</evidence>
<dbReference type="InterPro" id="IPR000531">
    <property type="entry name" value="Beta-barrel_TonB"/>
</dbReference>
<dbReference type="Pfam" id="PF00593">
    <property type="entry name" value="TonB_dep_Rec_b-barrel"/>
    <property type="match status" value="1"/>
</dbReference>
<dbReference type="InterPro" id="IPR036942">
    <property type="entry name" value="Beta-barrel_TonB_sf"/>
</dbReference>
<keyword evidence="5 9" id="KW-0798">TonB box</keyword>
<dbReference type="InterPro" id="IPR023996">
    <property type="entry name" value="TonB-dep_OMP_SusC/RagA"/>
</dbReference>
<evidence type="ECO:0000256" key="4">
    <source>
        <dbReference type="ARBA" id="ARBA00022692"/>
    </source>
</evidence>
<feature type="domain" description="TonB-dependent receptor-like beta-barrel" evidence="10">
    <location>
        <begin position="402"/>
        <end position="980"/>
    </location>
</feature>
<keyword evidence="7 8" id="KW-0998">Cell outer membrane</keyword>
<dbReference type="Proteomes" id="UP000184406">
    <property type="component" value="Unassembled WGS sequence"/>
</dbReference>
<dbReference type="PROSITE" id="PS52016">
    <property type="entry name" value="TONB_DEPENDENT_REC_3"/>
    <property type="match status" value="1"/>
</dbReference>
<proteinExistence type="inferred from homology"/>
<dbReference type="SUPFAM" id="SSF49464">
    <property type="entry name" value="Carboxypeptidase regulatory domain-like"/>
    <property type="match status" value="1"/>
</dbReference>
<evidence type="ECO:0000256" key="2">
    <source>
        <dbReference type="ARBA" id="ARBA00022448"/>
    </source>
</evidence>
<dbReference type="InterPro" id="IPR012910">
    <property type="entry name" value="Plug_dom"/>
</dbReference>